<dbReference type="PROSITE" id="PS50157">
    <property type="entry name" value="ZINC_FINGER_C2H2_2"/>
    <property type="match status" value="1"/>
</dbReference>
<dbReference type="InterPro" id="IPR001138">
    <property type="entry name" value="Zn2Cys6_DnaBD"/>
</dbReference>
<dbReference type="PANTHER" id="PTHR40626">
    <property type="entry name" value="MIP31509P"/>
    <property type="match status" value="1"/>
</dbReference>
<dbReference type="PROSITE" id="PS00028">
    <property type="entry name" value="ZINC_FINGER_C2H2_1"/>
    <property type="match status" value="1"/>
</dbReference>
<evidence type="ECO:0000256" key="7">
    <source>
        <dbReference type="PROSITE-ProRule" id="PRU00042"/>
    </source>
</evidence>
<evidence type="ECO:0008006" key="12">
    <source>
        <dbReference type="Google" id="ProtNLM"/>
    </source>
</evidence>
<dbReference type="SUPFAM" id="SSF57701">
    <property type="entry name" value="Zn2/Cys6 DNA-binding domain"/>
    <property type="match status" value="1"/>
</dbReference>
<protein>
    <recommendedName>
        <fullName evidence="12">C2H2-type domain-containing protein</fullName>
    </recommendedName>
</protein>
<evidence type="ECO:0000256" key="2">
    <source>
        <dbReference type="ARBA" id="ARBA00022723"/>
    </source>
</evidence>
<dbReference type="InterPro" id="IPR007219">
    <property type="entry name" value="XnlR_reg_dom"/>
</dbReference>
<dbReference type="InterPro" id="IPR013087">
    <property type="entry name" value="Znf_C2H2_type"/>
</dbReference>
<dbReference type="GO" id="GO:0005634">
    <property type="term" value="C:nucleus"/>
    <property type="evidence" value="ECO:0007669"/>
    <property type="project" value="UniProtKB-SubCell"/>
</dbReference>
<gene>
    <name evidence="10" type="ORF">B0J15DRAFT_571224</name>
</gene>
<evidence type="ECO:0000256" key="4">
    <source>
        <dbReference type="ARBA" id="ARBA00022771"/>
    </source>
</evidence>
<evidence type="ECO:0000313" key="10">
    <source>
        <dbReference type="EMBL" id="KAH7234226.1"/>
    </source>
</evidence>
<dbReference type="InterPro" id="IPR036864">
    <property type="entry name" value="Zn2-C6_fun-type_DNA-bd_sf"/>
</dbReference>
<proteinExistence type="predicted"/>
<dbReference type="GO" id="GO:0000978">
    <property type="term" value="F:RNA polymerase II cis-regulatory region sequence-specific DNA binding"/>
    <property type="evidence" value="ECO:0007669"/>
    <property type="project" value="InterPro"/>
</dbReference>
<evidence type="ECO:0000256" key="3">
    <source>
        <dbReference type="ARBA" id="ARBA00022737"/>
    </source>
</evidence>
<dbReference type="GO" id="GO:0000785">
    <property type="term" value="C:chromatin"/>
    <property type="evidence" value="ECO:0007669"/>
    <property type="project" value="TreeGrafter"/>
</dbReference>
<feature type="domain" description="Zn(2)-C6 fungal-type" evidence="8">
    <location>
        <begin position="70"/>
        <end position="99"/>
    </location>
</feature>
<dbReference type="SMART" id="SM00066">
    <property type="entry name" value="GAL4"/>
    <property type="match status" value="1"/>
</dbReference>
<evidence type="ECO:0000256" key="1">
    <source>
        <dbReference type="ARBA" id="ARBA00004123"/>
    </source>
</evidence>
<dbReference type="Pfam" id="PF04082">
    <property type="entry name" value="Fungal_trans"/>
    <property type="match status" value="1"/>
</dbReference>
<dbReference type="PROSITE" id="PS50048">
    <property type="entry name" value="ZN2_CY6_FUNGAL_2"/>
    <property type="match status" value="1"/>
</dbReference>
<reference evidence="10" key="1">
    <citation type="journal article" date="2021" name="Nat. Commun.">
        <title>Genetic determinants of endophytism in the Arabidopsis root mycobiome.</title>
        <authorList>
            <person name="Mesny F."/>
            <person name="Miyauchi S."/>
            <person name="Thiergart T."/>
            <person name="Pickel B."/>
            <person name="Atanasova L."/>
            <person name="Karlsson M."/>
            <person name="Huettel B."/>
            <person name="Barry K.W."/>
            <person name="Haridas S."/>
            <person name="Chen C."/>
            <person name="Bauer D."/>
            <person name="Andreopoulos W."/>
            <person name="Pangilinan J."/>
            <person name="LaButti K."/>
            <person name="Riley R."/>
            <person name="Lipzen A."/>
            <person name="Clum A."/>
            <person name="Drula E."/>
            <person name="Henrissat B."/>
            <person name="Kohler A."/>
            <person name="Grigoriev I.V."/>
            <person name="Martin F.M."/>
            <person name="Hacquard S."/>
        </authorList>
    </citation>
    <scope>NUCLEOTIDE SEQUENCE</scope>
    <source>
        <strain evidence="10">FSSC 5 MPI-SDFR-AT-0091</strain>
    </source>
</reference>
<dbReference type="InterPro" id="IPR051059">
    <property type="entry name" value="VerF-like"/>
</dbReference>
<dbReference type="AlphaFoldDB" id="A0A9P9G806"/>
<dbReference type="GO" id="GO:0000981">
    <property type="term" value="F:DNA-binding transcription factor activity, RNA polymerase II-specific"/>
    <property type="evidence" value="ECO:0007669"/>
    <property type="project" value="InterPro"/>
</dbReference>
<keyword evidence="2" id="KW-0479">Metal-binding</keyword>
<dbReference type="Gene3D" id="4.10.240.10">
    <property type="entry name" value="Zn(2)-C6 fungal-type DNA-binding domain"/>
    <property type="match status" value="1"/>
</dbReference>
<dbReference type="EMBL" id="JAGTJS010000026">
    <property type="protein sequence ID" value="KAH7234226.1"/>
    <property type="molecule type" value="Genomic_DNA"/>
</dbReference>
<dbReference type="GO" id="GO:0006351">
    <property type="term" value="P:DNA-templated transcription"/>
    <property type="evidence" value="ECO:0007669"/>
    <property type="project" value="InterPro"/>
</dbReference>
<keyword evidence="3" id="KW-0677">Repeat</keyword>
<evidence type="ECO:0000313" key="11">
    <source>
        <dbReference type="Proteomes" id="UP000736672"/>
    </source>
</evidence>
<keyword evidence="5" id="KW-0862">Zinc</keyword>
<evidence type="ECO:0000256" key="6">
    <source>
        <dbReference type="ARBA" id="ARBA00023242"/>
    </source>
</evidence>
<evidence type="ECO:0000256" key="5">
    <source>
        <dbReference type="ARBA" id="ARBA00022833"/>
    </source>
</evidence>
<name>A0A9P9G806_FUSSL</name>
<dbReference type="GO" id="GO:0008270">
    <property type="term" value="F:zinc ion binding"/>
    <property type="evidence" value="ECO:0007669"/>
    <property type="project" value="UniProtKB-KW"/>
</dbReference>
<evidence type="ECO:0000259" key="9">
    <source>
        <dbReference type="PROSITE" id="PS50157"/>
    </source>
</evidence>
<keyword evidence="6" id="KW-0539">Nucleus</keyword>
<keyword evidence="4 7" id="KW-0863">Zinc-finger</keyword>
<organism evidence="10 11">
    <name type="scientific">Fusarium solani</name>
    <name type="common">Filamentous fungus</name>
    <dbReference type="NCBI Taxonomy" id="169388"/>
    <lineage>
        <taxon>Eukaryota</taxon>
        <taxon>Fungi</taxon>
        <taxon>Dikarya</taxon>
        <taxon>Ascomycota</taxon>
        <taxon>Pezizomycotina</taxon>
        <taxon>Sordariomycetes</taxon>
        <taxon>Hypocreomycetidae</taxon>
        <taxon>Hypocreales</taxon>
        <taxon>Nectriaceae</taxon>
        <taxon>Fusarium</taxon>
        <taxon>Fusarium solani species complex</taxon>
    </lineage>
</organism>
<dbReference type="CDD" id="cd12148">
    <property type="entry name" value="fungal_TF_MHR"/>
    <property type="match status" value="1"/>
</dbReference>
<dbReference type="CDD" id="cd00067">
    <property type="entry name" value="GAL4"/>
    <property type="match status" value="1"/>
</dbReference>
<keyword evidence="11" id="KW-1185">Reference proteome</keyword>
<comment type="caution">
    <text evidence="10">The sequence shown here is derived from an EMBL/GenBank/DDBJ whole genome shotgun (WGS) entry which is preliminary data.</text>
</comment>
<accession>A0A9P9G806</accession>
<sequence>MSVRFAQEATRKWDTFVATNEADEEPDFKCPFCHGKFTRSDAVRRHSKTCCHAHGRPLPATSKPGRRYHACDCCALSRIGCDGRLPCSSCWARKQLCTYNRASESQPTGSRANGPPTLPDVALESGRRQHVDLDPRADMGLTVCAVEIKFPHDSTHRESSRVTTVVFLLHYTNPRNDNIQDYFMSPSSLSDKAAVVESDGALIQDQDRGMLQPWIPTQAGMGGASTEEICDLDLVCEVDFWVADRLDNPCEWLPHHRTNPDRSLDQLQINLCSISSALCATSKGQLSFTSYSMLVEATEFIFAPHRARTYVESYFDNWHPHCPMLHPASFDFAHAFPPLSAAVILMGASFSSKKAAMAAQICLDAAEEYIFGHQDFLRLVDPACGEKPLLDATPLQAAFILVLLQHWNNHGTAWRKIRQYRYPDIVRAARNMGLPSLRHRGCLHGEASDVAGGESWGAFIKTEESIRLMNYIFLVDSSQAIFHRTRPFLALSELTGSFPCSEHLFAHRSTDSQTLHNPREFSGEMTSIVDGVALLMREAWTSDIPSRFGQLSYLDLFILVSGLHEIIFSSYTDCSLRGTKTALRRALDRWKYLWNSNIEKMGDLENIGYGFFSKADEFWWLATVLLQENSPLLRNGGEGSADSNYMESMHVFLRKFDELSIKSS</sequence>
<feature type="domain" description="C2H2-type" evidence="9">
    <location>
        <begin position="28"/>
        <end position="57"/>
    </location>
</feature>
<comment type="subcellular location">
    <subcellularLocation>
        <location evidence="1">Nucleus</location>
    </subcellularLocation>
</comment>
<dbReference type="Proteomes" id="UP000736672">
    <property type="component" value="Unassembled WGS sequence"/>
</dbReference>
<dbReference type="PANTHER" id="PTHR40626:SF3">
    <property type="entry name" value="TRANSCRIPTION FACTOR WITH C2H2 AND ZN(2)-CYS(6) DNA BINDING DOMAIN (EUROFUNG)-RELATED"/>
    <property type="match status" value="1"/>
</dbReference>
<evidence type="ECO:0000259" key="8">
    <source>
        <dbReference type="PROSITE" id="PS50048"/>
    </source>
</evidence>
<dbReference type="OrthoDB" id="3945418at2759"/>